<keyword evidence="6" id="KW-0378">Hydrolase</keyword>
<evidence type="ECO:0000256" key="9">
    <source>
        <dbReference type="ARBA" id="ARBA00023049"/>
    </source>
</evidence>
<feature type="transmembrane region" description="Helical" evidence="11">
    <location>
        <begin position="377"/>
        <end position="397"/>
    </location>
</feature>
<evidence type="ECO:0000313" key="13">
    <source>
        <dbReference type="EMBL" id="BBM53536.1"/>
    </source>
</evidence>
<dbReference type="CDD" id="cd06163">
    <property type="entry name" value="S2P-M50_PDZ_RseP-like"/>
    <property type="match status" value="1"/>
</dbReference>
<evidence type="ECO:0000256" key="7">
    <source>
        <dbReference type="ARBA" id="ARBA00022833"/>
    </source>
</evidence>
<dbReference type="Pfam" id="PF02163">
    <property type="entry name" value="Peptidase_M50"/>
    <property type="match status" value="1"/>
</dbReference>
<dbReference type="InterPro" id="IPR004387">
    <property type="entry name" value="Pept_M50_Zn"/>
</dbReference>
<keyword evidence="7" id="KW-0862">Zinc</keyword>
<evidence type="ECO:0000256" key="3">
    <source>
        <dbReference type="ARBA" id="ARBA00007931"/>
    </source>
</evidence>
<proteinExistence type="inferred from homology"/>
<keyword evidence="10 11" id="KW-0472">Membrane</keyword>
<evidence type="ECO:0000256" key="2">
    <source>
        <dbReference type="ARBA" id="ARBA00004141"/>
    </source>
</evidence>
<protein>
    <submittedName>
        <fullName evidence="13">Peptidase M50</fullName>
    </submittedName>
</protein>
<dbReference type="InterPro" id="IPR008915">
    <property type="entry name" value="Peptidase_M50"/>
</dbReference>
<dbReference type="EMBL" id="AP019840">
    <property type="protein sequence ID" value="BBM53536.1"/>
    <property type="molecule type" value="Genomic_DNA"/>
</dbReference>
<comment type="similarity">
    <text evidence="3">Belongs to the peptidase M50B family.</text>
</comment>
<evidence type="ECO:0000256" key="10">
    <source>
        <dbReference type="ARBA" id="ARBA00023136"/>
    </source>
</evidence>
<keyword evidence="4" id="KW-0645">Protease</keyword>
<sequence length="403" mass="45317">MGIIFTILILGIIVFLHELGHFATAKYFGMPVSEFAIGMGPRIFSVRKGETVYSIRALPLGGFVNIEGMQPEKFDLEGFKKEKTDKIIEELKREQRIKGIKNETEGIGDEEFVNEVSRRLDKVIEKEVKKQENIQKNGFFTKSPFSRFVVLIAGVMMNFISALIALFVLLSITGIMPIKYTAPVVGEIQVNSRAKEKLQINDRILAVNGENVSNWVEMSEKVAKISKNYKNEDVSLKILRNNKEITENVKLTYYGEAKANLLGIQVLPQKTNVGERIKMSFIMFGDYFKLTLDGVRMLVTGKVAMKEMTGPVGLPKIVGQAYGQGGFFALLGIFILISINIGIMNLLPIPALDGGRLIFVIPEFFGIKINKKIEERIHMIGMIFLLVLMLVIVFSDVTKYFNK</sequence>
<dbReference type="PANTHER" id="PTHR42837">
    <property type="entry name" value="REGULATOR OF SIGMA-E PROTEASE RSEP"/>
    <property type="match status" value="1"/>
</dbReference>
<dbReference type="Proteomes" id="UP000321378">
    <property type="component" value="Chromosome"/>
</dbReference>
<dbReference type="GO" id="GO:0004222">
    <property type="term" value="F:metalloendopeptidase activity"/>
    <property type="evidence" value="ECO:0007669"/>
    <property type="project" value="InterPro"/>
</dbReference>
<evidence type="ECO:0000256" key="8">
    <source>
        <dbReference type="ARBA" id="ARBA00022989"/>
    </source>
</evidence>
<feature type="transmembrane region" description="Helical" evidence="11">
    <location>
        <begin position="326"/>
        <end position="347"/>
    </location>
</feature>
<comment type="cofactor">
    <cofactor evidence="1">
        <name>Zn(2+)</name>
        <dbReference type="ChEBI" id="CHEBI:29105"/>
    </cofactor>
</comment>
<comment type="subcellular location">
    <subcellularLocation>
        <location evidence="2">Membrane</location>
        <topology evidence="2">Multi-pass membrane protein</topology>
    </subcellularLocation>
</comment>
<evidence type="ECO:0000256" key="1">
    <source>
        <dbReference type="ARBA" id="ARBA00001947"/>
    </source>
</evidence>
<keyword evidence="5 11" id="KW-0812">Transmembrane</keyword>
<dbReference type="AlphaFoldDB" id="A0A510KPC2"/>
<dbReference type="InterPro" id="IPR036034">
    <property type="entry name" value="PDZ_sf"/>
</dbReference>
<evidence type="ECO:0000256" key="6">
    <source>
        <dbReference type="ARBA" id="ARBA00022801"/>
    </source>
</evidence>
<evidence type="ECO:0000313" key="14">
    <source>
        <dbReference type="Proteomes" id="UP000321378"/>
    </source>
</evidence>
<evidence type="ECO:0000256" key="4">
    <source>
        <dbReference type="ARBA" id="ARBA00022670"/>
    </source>
</evidence>
<dbReference type="SMART" id="SM00228">
    <property type="entry name" value="PDZ"/>
    <property type="match status" value="1"/>
</dbReference>
<evidence type="ECO:0000259" key="12">
    <source>
        <dbReference type="SMART" id="SM00228"/>
    </source>
</evidence>
<dbReference type="RefSeq" id="WP_146997611.1">
    <property type="nucleotide sequence ID" value="NZ_AP019840.1"/>
</dbReference>
<dbReference type="InterPro" id="IPR001478">
    <property type="entry name" value="PDZ"/>
</dbReference>
<feature type="domain" description="PDZ" evidence="12">
    <location>
        <begin position="166"/>
        <end position="242"/>
    </location>
</feature>
<feature type="transmembrane region" description="Helical" evidence="11">
    <location>
        <begin position="148"/>
        <end position="170"/>
    </location>
</feature>
<dbReference type="STRING" id="1122173.GCA_000482505_01485"/>
<accession>A0A510KPC2</accession>
<dbReference type="PANTHER" id="PTHR42837:SF2">
    <property type="entry name" value="MEMBRANE METALLOPROTEASE ARASP2, CHLOROPLASTIC-RELATED"/>
    <property type="match status" value="1"/>
</dbReference>
<dbReference type="GO" id="GO:0016020">
    <property type="term" value="C:membrane"/>
    <property type="evidence" value="ECO:0007669"/>
    <property type="project" value="UniProtKB-SubCell"/>
</dbReference>
<keyword evidence="9" id="KW-0482">Metalloprotease</keyword>
<reference evidence="13 14" key="1">
    <citation type="submission" date="2019-07" db="EMBL/GenBank/DDBJ databases">
        <title>Complete Genome Sequence of Leptotrichia trevisanii Strain JMUB3935.</title>
        <authorList>
            <person name="Watanabe S."/>
            <person name="Cui L."/>
        </authorList>
    </citation>
    <scope>NUCLEOTIDE SEQUENCE [LARGE SCALE GENOMIC DNA]</scope>
    <source>
        <strain evidence="13 14">JMUB3935</strain>
    </source>
</reference>
<evidence type="ECO:0000256" key="11">
    <source>
        <dbReference type="SAM" id="Phobius"/>
    </source>
</evidence>
<gene>
    <name evidence="13" type="ORF">JMUB3935_2533</name>
</gene>
<organism evidence="13 14">
    <name type="scientific">Leptotrichia trevisanii</name>
    <dbReference type="NCBI Taxonomy" id="109328"/>
    <lineage>
        <taxon>Bacteria</taxon>
        <taxon>Fusobacteriati</taxon>
        <taxon>Fusobacteriota</taxon>
        <taxon>Fusobacteriia</taxon>
        <taxon>Fusobacteriales</taxon>
        <taxon>Leptotrichiaceae</taxon>
        <taxon>Leptotrichia</taxon>
    </lineage>
</organism>
<evidence type="ECO:0000256" key="5">
    <source>
        <dbReference type="ARBA" id="ARBA00022692"/>
    </source>
</evidence>
<dbReference type="SUPFAM" id="SSF50156">
    <property type="entry name" value="PDZ domain-like"/>
    <property type="match status" value="1"/>
</dbReference>
<dbReference type="GO" id="GO:0006508">
    <property type="term" value="P:proteolysis"/>
    <property type="evidence" value="ECO:0007669"/>
    <property type="project" value="UniProtKB-KW"/>
</dbReference>
<dbReference type="Gene3D" id="2.30.42.10">
    <property type="match status" value="1"/>
</dbReference>
<keyword evidence="8 11" id="KW-1133">Transmembrane helix</keyword>
<name>A0A510KPC2_9FUSO</name>